<evidence type="ECO:0000256" key="1">
    <source>
        <dbReference type="ARBA" id="ARBA00010370"/>
    </source>
</evidence>
<feature type="binding site" evidence="7">
    <location>
        <position position="339"/>
    </location>
    <ligand>
        <name>Zn(2+)</name>
        <dbReference type="ChEBI" id="CHEBI:29105"/>
        <label>2</label>
        <note>catalytic</note>
    </ligand>
</feature>
<dbReference type="PRINTS" id="PR00138">
    <property type="entry name" value="MATRIXIN"/>
</dbReference>
<dbReference type="InterPro" id="IPR021190">
    <property type="entry name" value="Pept_M10A"/>
</dbReference>
<comment type="cofactor">
    <cofactor evidence="7">
        <name>Ca(2+)</name>
        <dbReference type="ChEBI" id="CHEBI:29108"/>
    </cofactor>
    <text evidence="7">Can bind about 5 Ca(2+) ions per subunit.</text>
</comment>
<feature type="transmembrane region" description="Helical" evidence="8">
    <location>
        <begin position="6"/>
        <end position="30"/>
    </location>
</feature>
<protein>
    <submittedName>
        <fullName evidence="11">ZnMc domain-containing protein</fullName>
    </submittedName>
</protein>
<dbReference type="Pfam" id="PF10323">
    <property type="entry name" value="7TM_GPCR_Srv"/>
    <property type="match status" value="1"/>
</dbReference>
<dbReference type="PANTHER" id="PTHR31627">
    <property type="entry name" value="SERPENTINE RECEPTOR CLASS GAMMA-RELATED"/>
    <property type="match status" value="1"/>
</dbReference>
<feature type="domain" description="Peptidase metallopeptidase" evidence="9">
    <location>
        <begin position="142"/>
        <end position="367"/>
    </location>
</feature>
<dbReference type="WBParaSite" id="Pan_g9348.t1">
    <property type="protein sequence ID" value="Pan_g9348.t1"/>
    <property type="gene ID" value="Pan_g9348"/>
</dbReference>
<feature type="binding site" evidence="7">
    <location>
        <position position="325"/>
    </location>
    <ligand>
        <name>Zn(2+)</name>
        <dbReference type="ChEBI" id="CHEBI:29105"/>
        <label>2</label>
        <note>catalytic</note>
    </ligand>
</feature>
<reference evidence="10" key="1">
    <citation type="journal article" date="2013" name="Genetics">
        <title>The draft genome and transcriptome of Panagrellus redivivus are shaped by the harsh demands of a free-living lifestyle.</title>
        <authorList>
            <person name="Srinivasan J."/>
            <person name="Dillman A.R."/>
            <person name="Macchietto M.G."/>
            <person name="Heikkinen L."/>
            <person name="Lakso M."/>
            <person name="Fracchia K.M."/>
            <person name="Antoshechkin I."/>
            <person name="Mortazavi A."/>
            <person name="Wong G."/>
            <person name="Sternberg P.W."/>
        </authorList>
    </citation>
    <scope>NUCLEOTIDE SEQUENCE [LARGE SCALE GENOMIC DNA]</scope>
    <source>
        <strain evidence="10">MT8872</strain>
    </source>
</reference>
<proteinExistence type="inferred from homology"/>
<feature type="transmembrane region" description="Helical" evidence="8">
    <location>
        <begin position="131"/>
        <end position="154"/>
    </location>
</feature>
<dbReference type="GO" id="GO:0006508">
    <property type="term" value="P:proteolysis"/>
    <property type="evidence" value="ECO:0007669"/>
    <property type="project" value="UniProtKB-KW"/>
</dbReference>
<keyword evidence="2" id="KW-0645">Protease</keyword>
<feature type="transmembrane region" description="Helical" evidence="8">
    <location>
        <begin position="260"/>
        <end position="281"/>
    </location>
</feature>
<keyword evidence="4" id="KW-0378">Hydrolase</keyword>
<feature type="active site" evidence="6">
    <location>
        <position position="322"/>
    </location>
</feature>
<dbReference type="InterPro" id="IPR036375">
    <property type="entry name" value="Hemopexin-like_dom_sf"/>
</dbReference>
<dbReference type="Pfam" id="PF00413">
    <property type="entry name" value="Peptidase_M10"/>
    <property type="match status" value="1"/>
</dbReference>
<keyword evidence="3 7" id="KW-0479">Metal-binding</keyword>
<keyword evidence="8" id="KW-1133">Transmembrane helix</keyword>
<organism evidence="10 11">
    <name type="scientific">Panagrellus redivivus</name>
    <name type="common">Microworm</name>
    <dbReference type="NCBI Taxonomy" id="6233"/>
    <lineage>
        <taxon>Eukaryota</taxon>
        <taxon>Metazoa</taxon>
        <taxon>Ecdysozoa</taxon>
        <taxon>Nematoda</taxon>
        <taxon>Chromadorea</taxon>
        <taxon>Rhabditida</taxon>
        <taxon>Tylenchina</taxon>
        <taxon>Panagrolaimomorpha</taxon>
        <taxon>Panagrolaimoidea</taxon>
        <taxon>Panagrolaimidae</taxon>
        <taxon>Panagrellus</taxon>
    </lineage>
</organism>
<feature type="binding site" evidence="7">
    <location>
        <position position="397"/>
    </location>
    <ligand>
        <name>Ca(2+)</name>
        <dbReference type="ChEBI" id="CHEBI:29108"/>
        <label>4</label>
    </ligand>
</feature>
<name>A0A7E4WCY9_PANRE</name>
<evidence type="ECO:0000256" key="5">
    <source>
        <dbReference type="ARBA" id="ARBA00022833"/>
    </source>
</evidence>
<reference evidence="11" key="2">
    <citation type="submission" date="2020-10" db="UniProtKB">
        <authorList>
            <consortium name="WormBaseParasite"/>
        </authorList>
    </citation>
    <scope>IDENTIFICATION</scope>
</reference>
<dbReference type="AlphaFoldDB" id="A0A7E4WCY9"/>
<dbReference type="SUPFAM" id="SSF50923">
    <property type="entry name" value="Hemopexin-like domain"/>
    <property type="match status" value="1"/>
</dbReference>
<keyword evidence="8" id="KW-0472">Membrane</keyword>
<dbReference type="SUPFAM" id="SSF55486">
    <property type="entry name" value="Metalloproteases ('zincins'), catalytic domain"/>
    <property type="match status" value="1"/>
</dbReference>
<feature type="transmembrane region" description="Helical" evidence="8">
    <location>
        <begin position="87"/>
        <end position="110"/>
    </location>
</feature>
<feature type="transmembrane region" description="Helical" evidence="8">
    <location>
        <begin position="42"/>
        <end position="67"/>
    </location>
</feature>
<dbReference type="InterPro" id="IPR024079">
    <property type="entry name" value="MetalloPept_cat_dom_sf"/>
</dbReference>
<evidence type="ECO:0000313" key="10">
    <source>
        <dbReference type="Proteomes" id="UP000492821"/>
    </source>
</evidence>
<feature type="transmembrane region" description="Helical" evidence="8">
    <location>
        <begin position="680"/>
        <end position="703"/>
    </location>
</feature>
<evidence type="ECO:0000256" key="8">
    <source>
        <dbReference type="SAM" id="Phobius"/>
    </source>
</evidence>
<comment type="similarity">
    <text evidence="1">Belongs to the peptidase M10A family.</text>
</comment>
<keyword evidence="7" id="KW-0106">Calcium</keyword>
<evidence type="ECO:0000256" key="6">
    <source>
        <dbReference type="PIRSR" id="PIRSR621190-1"/>
    </source>
</evidence>
<feature type="transmembrane region" description="Helical" evidence="8">
    <location>
        <begin position="174"/>
        <end position="197"/>
    </location>
</feature>
<dbReference type="InterPro" id="IPR006026">
    <property type="entry name" value="Peptidase_Metallo"/>
</dbReference>
<dbReference type="GO" id="GO:0008270">
    <property type="term" value="F:zinc ion binding"/>
    <property type="evidence" value="ECO:0007669"/>
    <property type="project" value="InterPro"/>
</dbReference>
<evidence type="ECO:0000256" key="4">
    <source>
        <dbReference type="ARBA" id="ARBA00022801"/>
    </source>
</evidence>
<dbReference type="InterPro" id="IPR001818">
    <property type="entry name" value="Pept_M10_metallopeptidase"/>
</dbReference>
<evidence type="ECO:0000313" key="11">
    <source>
        <dbReference type="WBParaSite" id="Pan_g9348.t1"/>
    </source>
</evidence>
<dbReference type="Gene3D" id="3.40.390.10">
    <property type="entry name" value="Collagenase (Catalytic Domain)"/>
    <property type="match status" value="1"/>
</dbReference>
<keyword evidence="5 7" id="KW-0862">Zinc</keyword>
<dbReference type="InterPro" id="IPR051119">
    <property type="entry name" value="Nematode_SR-like"/>
</dbReference>
<feature type="binding site" evidence="7">
    <location>
        <position position="302"/>
    </location>
    <ligand>
        <name>Ca(2+)</name>
        <dbReference type="ChEBI" id="CHEBI:29108"/>
        <label>1</label>
    </ligand>
</feature>
<evidence type="ECO:0000256" key="2">
    <source>
        <dbReference type="ARBA" id="ARBA00022670"/>
    </source>
</evidence>
<sequence length="777" mass="86549">MTQTTAIVVFAVTTPFWLFQVSVVIFILYCRYRKRESYCTSFFLLFTLLCILDSFGEFVGFIGQRLINFPIVHPFYLSSPTYSSLLYLYSGYSLYTQCLLHLFIAINRIWNVYSILAQVPLKLGKFGKIAIIVVPFLPIPLLIPRFFHTAVYYVNADGGLSLKYIDTSIQKYQSTASACVLFFTAVPTFVFEIVTIFKYRQLLQNVSGQSAASTKKFYQEYRLVCQALIVLVIQVIVCFCQAFVYIATSFRNTTLFSTVILIYVYIGDVLNLIGPVALIVVSSHVRRDYIQFWLSLFGLRKEAWSPNKYGHGLDLYAVAVHEIGHALGLKHSTEDSAIMAPFYQKYTGSQLHLHRDDINAMRMLYGSGENLEENEVLPVSKASWIPPPDLCNGFKLDGVTTLGNGTVLAFIGEWVYTLSKSRSFDASTAKRIDEAFPDDDKCATFALGKEKCVGVDECATFAAGEGTCVGVYECATFVAGEEMWVDDDKCATFALGKEKCVAVHECVTFVAGKEKCVAVDECATFAAREEMWVDDDKCATFAAGEGTCVGVYECATFVAGEEMWVDDDKCATFALGKEKCVAVDECATFAAGEGTCVGVYECATFVAGEEMWVDDDKCATFALGKEKCVAVHECVTFVAGKEKCVAVDECARGSLTQPNSCKVTFSMTIGCYRRLQHCRLLLRFILFIAGGSETVVAFCILLFEDHVENKIFLIMLSGVVSIDEPIFGSNEWLEWLRTVVTIDDTFTPNDFIFRENKKCFCSSQSVDHCQVSKSVDI</sequence>
<keyword evidence="10" id="KW-1185">Reference proteome</keyword>
<dbReference type="GO" id="GO:0031012">
    <property type="term" value="C:extracellular matrix"/>
    <property type="evidence" value="ECO:0007669"/>
    <property type="project" value="InterPro"/>
</dbReference>
<evidence type="ECO:0000256" key="7">
    <source>
        <dbReference type="PIRSR" id="PIRSR621190-2"/>
    </source>
</evidence>
<evidence type="ECO:0000256" key="3">
    <source>
        <dbReference type="ARBA" id="ARBA00022723"/>
    </source>
</evidence>
<feature type="binding site" evidence="7">
    <location>
        <position position="321"/>
    </location>
    <ligand>
        <name>Zn(2+)</name>
        <dbReference type="ChEBI" id="CHEBI:29105"/>
        <label>2</label>
        <note>catalytic</note>
    </ligand>
</feature>
<dbReference type="GO" id="GO:0004222">
    <property type="term" value="F:metalloendopeptidase activity"/>
    <property type="evidence" value="ECO:0007669"/>
    <property type="project" value="InterPro"/>
</dbReference>
<feature type="transmembrane region" description="Helical" evidence="8">
    <location>
        <begin position="223"/>
        <end position="248"/>
    </location>
</feature>
<dbReference type="Proteomes" id="UP000492821">
    <property type="component" value="Unassembled WGS sequence"/>
</dbReference>
<feature type="binding site" evidence="7">
    <location>
        <position position="302"/>
    </location>
    <ligand>
        <name>Ca(2+)</name>
        <dbReference type="ChEBI" id="CHEBI:29108"/>
        <label>3</label>
    </ligand>
</feature>
<feature type="binding site" evidence="7">
    <location>
        <position position="331"/>
    </location>
    <ligand>
        <name>Zn(2+)</name>
        <dbReference type="ChEBI" id="CHEBI:29105"/>
        <label>2</label>
        <note>catalytic</note>
    </ligand>
</feature>
<dbReference type="SMART" id="SM00235">
    <property type="entry name" value="ZnMc"/>
    <property type="match status" value="1"/>
</dbReference>
<keyword evidence="8" id="KW-0812">Transmembrane</keyword>
<comment type="cofactor">
    <cofactor evidence="7">
        <name>Zn(2+)</name>
        <dbReference type="ChEBI" id="CHEBI:29105"/>
    </cofactor>
    <text evidence="7">Binds 2 Zn(2+) ions per subunit.</text>
</comment>
<accession>A0A7E4WCY9</accession>
<dbReference type="PANTHER" id="PTHR31627:SF42">
    <property type="entry name" value="G_PROTEIN_RECEP_F1_2 DOMAIN-CONTAINING PROTEIN-RELATED"/>
    <property type="match status" value="1"/>
</dbReference>
<dbReference type="InterPro" id="IPR019426">
    <property type="entry name" value="7TM_GPCR_serpentine_rcpt_Srv"/>
</dbReference>
<evidence type="ECO:0000259" key="9">
    <source>
        <dbReference type="SMART" id="SM00235"/>
    </source>
</evidence>